<reference evidence="2 3" key="1">
    <citation type="submission" date="2016-03" db="EMBL/GenBank/DDBJ databases">
        <title>EvidentialGene: Evidence-directed Construction of Genes on Genomes.</title>
        <authorList>
            <person name="Gilbert D.G."/>
            <person name="Choi J.-H."/>
            <person name="Mockaitis K."/>
            <person name="Colbourne J."/>
            <person name="Pfrender M."/>
        </authorList>
    </citation>
    <scope>NUCLEOTIDE SEQUENCE [LARGE SCALE GENOMIC DNA]</scope>
    <source>
        <strain evidence="2 3">Xinb3</strain>
        <tissue evidence="2">Complete organism</tissue>
    </source>
</reference>
<keyword evidence="1" id="KW-0472">Membrane</keyword>
<keyword evidence="3" id="KW-1185">Reference proteome</keyword>
<comment type="caution">
    <text evidence="2">The sequence shown here is derived from an EMBL/GenBank/DDBJ whole genome shotgun (WGS) entry which is preliminary data.</text>
</comment>
<accession>A0A164VA12</accession>
<sequence length="174" mass="19158">MWRILRTELVIGFNMISPAGLCVRHGVMPRFIIMSTPGSITESTPKPSSAFSTDTERTTFVGSLEQIGVIQEKLCMSTYDQSSLLITFSANALTFTLAQRRSPGKQGGEGMSSVNEKKKMYKIPNPTKTKTEVYSCGTCKYMMASGGVIAVSRLIGCYVFFVVFLGRHYILKIG</sequence>
<feature type="transmembrane region" description="Helical" evidence="1">
    <location>
        <begin position="141"/>
        <end position="165"/>
    </location>
</feature>
<dbReference type="EMBL" id="LRGB01001372">
    <property type="protein sequence ID" value="KZS12117.1"/>
    <property type="molecule type" value="Genomic_DNA"/>
</dbReference>
<organism evidence="2 3">
    <name type="scientific">Daphnia magna</name>
    <dbReference type="NCBI Taxonomy" id="35525"/>
    <lineage>
        <taxon>Eukaryota</taxon>
        <taxon>Metazoa</taxon>
        <taxon>Ecdysozoa</taxon>
        <taxon>Arthropoda</taxon>
        <taxon>Crustacea</taxon>
        <taxon>Branchiopoda</taxon>
        <taxon>Diplostraca</taxon>
        <taxon>Cladocera</taxon>
        <taxon>Anomopoda</taxon>
        <taxon>Daphniidae</taxon>
        <taxon>Daphnia</taxon>
    </lineage>
</organism>
<evidence type="ECO:0000256" key="1">
    <source>
        <dbReference type="SAM" id="Phobius"/>
    </source>
</evidence>
<evidence type="ECO:0000313" key="2">
    <source>
        <dbReference type="EMBL" id="KZS12117.1"/>
    </source>
</evidence>
<dbReference type="AlphaFoldDB" id="A0A164VA12"/>
<dbReference type="Proteomes" id="UP000076858">
    <property type="component" value="Unassembled WGS sequence"/>
</dbReference>
<gene>
    <name evidence="2" type="ORF">APZ42_023028</name>
</gene>
<protein>
    <submittedName>
        <fullName evidence="2">Uncharacterized protein</fullName>
    </submittedName>
</protein>
<proteinExistence type="predicted"/>
<name>A0A164VA12_9CRUS</name>
<evidence type="ECO:0000313" key="3">
    <source>
        <dbReference type="Proteomes" id="UP000076858"/>
    </source>
</evidence>
<keyword evidence="1" id="KW-0812">Transmembrane</keyword>
<keyword evidence="1" id="KW-1133">Transmembrane helix</keyword>